<feature type="compositionally biased region" description="Low complexity" evidence="1">
    <location>
        <begin position="257"/>
        <end position="270"/>
    </location>
</feature>
<name>A0ABR1PNJ4_DIAER</name>
<feature type="region of interest" description="Disordered" evidence="1">
    <location>
        <begin position="1"/>
        <end position="56"/>
    </location>
</feature>
<gene>
    <name evidence="2" type="ORF">SLS63_000728</name>
</gene>
<dbReference type="EMBL" id="JAKNSF020000002">
    <property type="protein sequence ID" value="KAK7741175.1"/>
    <property type="molecule type" value="Genomic_DNA"/>
</dbReference>
<reference evidence="2 3" key="1">
    <citation type="submission" date="2024-02" db="EMBL/GenBank/DDBJ databases">
        <title>De novo assembly and annotation of 12 fungi associated with fruit tree decline syndrome in Ontario, Canada.</title>
        <authorList>
            <person name="Sulman M."/>
            <person name="Ellouze W."/>
            <person name="Ilyukhin E."/>
        </authorList>
    </citation>
    <scope>NUCLEOTIDE SEQUENCE [LARGE SCALE GENOMIC DNA]</scope>
    <source>
        <strain evidence="2 3">M169</strain>
    </source>
</reference>
<accession>A0ABR1PNJ4</accession>
<protein>
    <submittedName>
        <fullName evidence="2">Uncharacterized protein</fullName>
    </submittedName>
</protein>
<evidence type="ECO:0000256" key="1">
    <source>
        <dbReference type="SAM" id="MobiDB-lite"/>
    </source>
</evidence>
<feature type="compositionally biased region" description="Polar residues" evidence="1">
    <location>
        <begin position="198"/>
        <end position="212"/>
    </location>
</feature>
<dbReference type="Proteomes" id="UP001430848">
    <property type="component" value="Unassembled WGS sequence"/>
</dbReference>
<sequence length="413" mass="45684">MPAATAKPAQRGATPLNKQKLNGRKAPTSGNATIQSEVHDARSDSNSKLPKPLGPKARRIITKKTSTLIRKRNELDRALLRQTFKPLDELSVNDWLPREEILRQCERMASRERDYIRERTKALEERTALYNQDPSEERALDLNLIRNQLWKFKRHLGPYLEAAEEPRGDGEGSVSSSDSDQHSSDDESGLVQAKADDSTSSVPSEGDPSNGNAHEEKPSIGLDGAFDDVRNSKKRRRNDVSETREESQKKARKERTSGSTQSTTSQSQSSKAGAPKRSKEMEASLSQILNNMSQTKSSQASINGASKAETEEEPVEATTTKGTSEKANRTAPKTPASSSNSNASDGDARPWYQRHAKAMLRPDFDDFVREGRRGYKPKKKRREYLVSGAIPVPHLPSPRPDKAKARSASTDGP</sequence>
<keyword evidence="3" id="KW-1185">Reference proteome</keyword>
<feature type="region of interest" description="Disordered" evidence="1">
    <location>
        <begin position="163"/>
        <end position="354"/>
    </location>
</feature>
<feature type="compositionally biased region" description="Basic and acidic residues" evidence="1">
    <location>
        <begin position="238"/>
        <end position="249"/>
    </location>
</feature>
<feature type="compositionally biased region" description="Polar residues" evidence="1">
    <location>
        <begin position="284"/>
        <end position="304"/>
    </location>
</feature>
<proteinExistence type="predicted"/>
<evidence type="ECO:0000313" key="2">
    <source>
        <dbReference type="EMBL" id="KAK7741175.1"/>
    </source>
</evidence>
<feature type="region of interest" description="Disordered" evidence="1">
    <location>
        <begin position="369"/>
        <end position="413"/>
    </location>
</feature>
<organism evidence="2 3">
    <name type="scientific">Diaporthe eres</name>
    <name type="common">Phomopsis oblonga</name>
    <dbReference type="NCBI Taxonomy" id="83184"/>
    <lineage>
        <taxon>Eukaryota</taxon>
        <taxon>Fungi</taxon>
        <taxon>Dikarya</taxon>
        <taxon>Ascomycota</taxon>
        <taxon>Pezizomycotina</taxon>
        <taxon>Sordariomycetes</taxon>
        <taxon>Sordariomycetidae</taxon>
        <taxon>Diaporthales</taxon>
        <taxon>Diaporthaceae</taxon>
        <taxon>Diaporthe</taxon>
        <taxon>Diaporthe eres species complex</taxon>
    </lineage>
</organism>
<evidence type="ECO:0000313" key="3">
    <source>
        <dbReference type="Proteomes" id="UP001430848"/>
    </source>
</evidence>
<comment type="caution">
    <text evidence="2">The sequence shown here is derived from an EMBL/GenBank/DDBJ whole genome shotgun (WGS) entry which is preliminary data.</text>
</comment>